<reference evidence="1 2" key="1">
    <citation type="submission" date="2017-09" db="EMBL/GenBank/DDBJ databases">
        <title>Large-scale bioinformatics analysis of Bacillus genomes uncovers conserved roles of natural products in bacterial physiology.</title>
        <authorList>
            <consortium name="Agbiome Team Llc"/>
            <person name="Bleich R.M."/>
            <person name="Kirk G.J."/>
            <person name="Santa Maria K.C."/>
            <person name="Allen S.E."/>
            <person name="Farag S."/>
            <person name="Shank E.A."/>
            <person name="Bowers A."/>
        </authorList>
    </citation>
    <scope>NUCLEOTIDE SEQUENCE [LARGE SCALE GENOMIC DNA]</scope>
    <source>
        <strain evidence="1 2">AFS003013</strain>
    </source>
</reference>
<name>A0AAE5UAW2_PRIMG</name>
<comment type="caution">
    <text evidence="1">The sequence shown here is derived from an EMBL/GenBank/DDBJ whole genome shotgun (WGS) entry which is preliminary data.</text>
</comment>
<protein>
    <submittedName>
        <fullName evidence="1">Uncharacterized protein</fullName>
    </submittedName>
</protein>
<dbReference type="AlphaFoldDB" id="A0AAE5UAW2"/>
<evidence type="ECO:0000313" key="2">
    <source>
        <dbReference type="Proteomes" id="UP000220341"/>
    </source>
</evidence>
<gene>
    <name evidence="1" type="ORF">CN497_18990</name>
</gene>
<organism evidence="1 2">
    <name type="scientific">Priestia megaterium</name>
    <name type="common">Bacillus megaterium</name>
    <dbReference type="NCBI Taxonomy" id="1404"/>
    <lineage>
        <taxon>Bacteria</taxon>
        <taxon>Bacillati</taxon>
        <taxon>Bacillota</taxon>
        <taxon>Bacilli</taxon>
        <taxon>Bacillales</taxon>
        <taxon>Bacillaceae</taxon>
        <taxon>Priestia</taxon>
    </lineage>
</organism>
<accession>A0AAE5UAW2</accession>
<sequence>MKKLSSLLNVRFLMSVVTETFWTGVAGIAVGAEYMSEQVFKSRHLTTFFIC</sequence>
<dbReference type="Proteomes" id="UP000220341">
    <property type="component" value="Unassembled WGS sequence"/>
</dbReference>
<evidence type="ECO:0000313" key="1">
    <source>
        <dbReference type="EMBL" id="PES34853.1"/>
    </source>
</evidence>
<dbReference type="EMBL" id="NTYW01000022">
    <property type="protein sequence ID" value="PES34853.1"/>
    <property type="molecule type" value="Genomic_DNA"/>
</dbReference>
<proteinExistence type="predicted"/>
<dbReference type="RefSeq" id="WP_098239887.1">
    <property type="nucleotide sequence ID" value="NZ_CATKQG010000002.1"/>
</dbReference>